<protein>
    <submittedName>
        <fullName evidence="1">Uncharacterized protein</fullName>
    </submittedName>
</protein>
<evidence type="ECO:0000313" key="2">
    <source>
        <dbReference type="Proteomes" id="UP000805704"/>
    </source>
</evidence>
<accession>A0ACB7EZD6</accession>
<gene>
    <name evidence="1" type="ORF">GBF38_012647</name>
</gene>
<proteinExistence type="predicted"/>
<dbReference type="Proteomes" id="UP000805704">
    <property type="component" value="Chromosome 2"/>
</dbReference>
<sequence>MQQSTSGEVLPPPVFLLLAVCNGKELPAIQYVQKDYNFHPKLLPYYFDVLAITTEAIKSKVTPLFKLKTYIETQDSNPHAWGGKIKWKMH</sequence>
<keyword evidence="2" id="KW-1185">Reference proteome</keyword>
<comment type="caution">
    <text evidence="1">The sequence shown here is derived from an EMBL/GenBank/DDBJ whole genome shotgun (WGS) entry which is preliminary data.</text>
</comment>
<evidence type="ECO:0000313" key="1">
    <source>
        <dbReference type="EMBL" id="KAG8007309.1"/>
    </source>
</evidence>
<dbReference type="EMBL" id="CM024790">
    <property type="protein sequence ID" value="KAG8007309.1"/>
    <property type="molecule type" value="Genomic_DNA"/>
</dbReference>
<name>A0ACB7EZD6_NIBAL</name>
<reference evidence="1" key="1">
    <citation type="submission" date="2020-04" db="EMBL/GenBank/DDBJ databases">
        <title>A chromosome-scale assembly and high-density genetic map of the yellow drum (Nibea albiflora) genome.</title>
        <authorList>
            <person name="Xu D."/>
            <person name="Zhang W."/>
            <person name="Chen R."/>
            <person name="Tan P."/>
            <person name="Wang L."/>
            <person name="Song H."/>
            <person name="Tian L."/>
            <person name="Zhu Q."/>
            <person name="Wang B."/>
        </authorList>
    </citation>
    <scope>NUCLEOTIDE SEQUENCE</scope>
    <source>
        <strain evidence="1">ZJHYS-2018</strain>
    </source>
</reference>
<organism evidence="1 2">
    <name type="scientific">Nibea albiflora</name>
    <name type="common">Yellow drum</name>
    <name type="synonym">Corvina albiflora</name>
    <dbReference type="NCBI Taxonomy" id="240163"/>
    <lineage>
        <taxon>Eukaryota</taxon>
        <taxon>Metazoa</taxon>
        <taxon>Chordata</taxon>
        <taxon>Craniata</taxon>
        <taxon>Vertebrata</taxon>
        <taxon>Euteleostomi</taxon>
        <taxon>Actinopterygii</taxon>
        <taxon>Neopterygii</taxon>
        <taxon>Teleostei</taxon>
        <taxon>Neoteleostei</taxon>
        <taxon>Acanthomorphata</taxon>
        <taxon>Eupercaria</taxon>
        <taxon>Sciaenidae</taxon>
        <taxon>Nibea</taxon>
    </lineage>
</organism>